<evidence type="ECO:0000256" key="1">
    <source>
        <dbReference type="ARBA" id="ARBA00004394"/>
    </source>
</evidence>
<reference evidence="18" key="1">
    <citation type="journal article" date="2022" name="IScience">
        <title>Evolution of zygomycete secretomes and the origins of terrestrial fungal ecologies.</title>
        <authorList>
            <person name="Chang Y."/>
            <person name="Wang Y."/>
            <person name="Mondo S."/>
            <person name="Ahrendt S."/>
            <person name="Andreopoulos W."/>
            <person name="Barry K."/>
            <person name="Beard J."/>
            <person name="Benny G.L."/>
            <person name="Blankenship S."/>
            <person name="Bonito G."/>
            <person name="Cuomo C."/>
            <person name="Desiro A."/>
            <person name="Gervers K.A."/>
            <person name="Hundley H."/>
            <person name="Kuo A."/>
            <person name="LaButti K."/>
            <person name="Lang B.F."/>
            <person name="Lipzen A."/>
            <person name="O'Donnell K."/>
            <person name="Pangilinan J."/>
            <person name="Reynolds N."/>
            <person name="Sandor L."/>
            <person name="Smith M.E."/>
            <person name="Tsang A."/>
            <person name="Grigoriev I.V."/>
            <person name="Stajich J.E."/>
            <person name="Spatafora J.W."/>
        </authorList>
    </citation>
    <scope>NUCLEOTIDE SEQUENCE</scope>
    <source>
        <strain evidence="18">RSA 2281</strain>
    </source>
</reference>
<dbReference type="Proteomes" id="UP001209540">
    <property type="component" value="Unassembled WGS sequence"/>
</dbReference>
<evidence type="ECO:0000259" key="14">
    <source>
        <dbReference type="Pfam" id="PF04810"/>
    </source>
</evidence>
<feature type="compositionally biased region" description="Low complexity" evidence="12">
    <location>
        <begin position="136"/>
        <end position="145"/>
    </location>
</feature>
<sequence>MMATTRMTQNYPYSNNSQFPAPNGAPLPPPARGQSPMTYNQQQHAVPQRPPSSNTLSPPTTPHLHQSRPVSPAAVENNARRTKRHYPTYAAADQSMAGTPPLPSQPQSFQQPQQPQFAQGGLSGMPTVPNPVYPTSSPQQPNNNNYATSLANGVANMSLYGQSQQPVASPREDIPLVGQAPLIHDLDLTPPTPQIGQNISVTPSPNAQSSAIFKRSTINAVPASNNLLKKSKLPFALLLEPYPSDVEVPLVTDTVVPRCTRCKTYINPFVRFNQGALQWQCNMCGLDNDVPNSFDWDVTSQQQVDRWSRPELNYGCVDFVASADYMVRPPQPPAYVFIIDISYQAIQTGMVGVVANSILKSLENIPNEDGRTKVALITVDNAVGFYKLAGDEPEMLVVGDLSDVYLPRAASDLLVDLVDAKAVIQDLLERMKTMHDGSQMVNNCLGTALQAARKLLSSTGGKIVCFQANLPNVGDGVCKPHEEKKAITETTLMTPSSSFYRTFATECAKSQVCADMFIFGGGAFSDVATLNVIPRFTGGQTHYYPGFTANNNADAVKLEHEIEKLLAEKIGLEAVMRTRCSAGLICKSFHGNCTTRVPDIMALPNVPRDQSYCVEIGIEEDLQGSHAYFQTALLYTTCFGERRIRVINLCLPIARTMLEFFSSADQTAIARTICHQAIDKAVTYKLKDARDLLAKETIDISTAYAKEVIGNVATGASRLSLCRNLSMLPFLILGLLKTETFNEAGTIPADIRARSTVLLRTLPTELWLELTAPKFYCLHSMPQNAGQIDPNTKQFVMPPRINLSSEKLERHGLYLLEDGQSIYIWMGKEAVPPLCMDFLNIPNINSVQSGQIAELPKLNNPFSQRVTSIVDHVRKERKSAYYPSLYIVKEDGDPLLRAMFLSRLIEDRNANGPAVAGANQQNVNSGMSYFQWLGFVRSKCQ</sequence>
<dbReference type="GO" id="GO:0008270">
    <property type="term" value="F:zinc ion binding"/>
    <property type="evidence" value="ECO:0007669"/>
    <property type="project" value="InterPro"/>
</dbReference>
<evidence type="ECO:0000256" key="11">
    <source>
        <dbReference type="ARBA" id="ARBA00023136"/>
    </source>
</evidence>
<organism evidence="18 19">
    <name type="scientific">Phascolomyces articulosus</name>
    <dbReference type="NCBI Taxonomy" id="60185"/>
    <lineage>
        <taxon>Eukaryota</taxon>
        <taxon>Fungi</taxon>
        <taxon>Fungi incertae sedis</taxon>
        <taxon>Mucoromycota</taxon>
        <taxon>Mucoromycotina</taxon>
        <taxon>Mucoromycetes</taxon>
        <taxon>Mucorales</taxon>
        <taxon>Lichtheimiaceae</taxon>
        <taxon>Phascolomyces</taxon>
    </lineage>
</organism>
<dbReference type="GO" id="GO:0000149">
    <property type="term" value="F:SNARE binding"/>
    <property type="evidence" value="ECO:0007669"/>
    <property type="project" value="TreeGrafter"/>
</dbReference>
<dbReference type="PANTHER" id="PTHR13803:SF39">
    <property type="entry name" value="SECRETORY 24AB, ISOFORM A"/>
    <property type="match status" value="1"/>
</dbReference>
<dbReference type="GO" id="GO:0006886">
    <property type="term" value="P:intracellular protein transport"/>
    <property type="evidence" value="ECO:0007669"/>
    <property type="project" value="InterPro"/>
</dbReference>
<evidence type="ECO:0000256" key="9">
    <source>
        <dbReference type="ARBA" id="ARBA00022927"/>
    </source>
</evidence>
<feature type="domain" description="Sec23/Sec24 helical" evidence="16">
    <location>
        <begin position="665"/>
        <end position="766"/>
    </location>
</feature>
<dbReference type="SUPFAM" id="SSF82754">
    <property type="entry name" value="C-terminal, gelsolin-like domain of Sec23/24"/>
    <property type="match status" value="1"/>
</dbReference>
<dbReference type="Gene3D" id="2.30.30.380">
    <property type="entry name" value="Zn-finger domain of Sec23/24"/>
    <property type="match status" value="1"/>
</dbReference>
<dbReference type="InterPro" id="IPR006895">
    <property type="entry name" value="Znf_Sec23_Sec24"/>
</dbReference>
<evidence type="ECO:0000256" key="5">
    <source>
        <dbReference type="ARBA" id="ARBA00022448"/>
    </source>
</evidence>
<keyword evidence="7" id="KW-0256">Endoplasmic reticulum</keyword>
<keyword evidence="11" id="KW-0472">Membrane</keyword>
<feature type="domain" description="Sec23/Sec24 beta-sandwich" evidence="17">
    <location>
        <begin position="571"/>
        <end position="653"/>
    </location>
</feature>
<dbReference type="SUPFAM" id="SSF53300">
    <property type="entry name" value="vWA-like"/>
    <property type="match status" value="1"/>
</dbReference>
<dbReference type="EMBL" id="JAIXMP010000040">
    <property type="protein sequence ID" value="KAI9248039.1"/>
    <property type="molecule type" value="Genomic_DNA"/>
</dbReference>
<dbReference type="AlphaFoldDB" id="A0AAD5P8H5"/>
<evidence type="ECO:0000313" key="19">
    <source>
        <dbReference type="Proteomes" id="UP001209540"/>
    </source>
</evidence>
<evidence type="ECO:0000256" key="10">
    <source>
        <dbReference type="ARBA" id="ARBA00023034"/>
    </source>
</evidence>
<reference evidence="18" key="2">
    <citation type="submission" date="2023-02" db="EMBL/GenBank/DDBJ databases">
        <authorList>
            <consortium name="DOE Joint Genome Institute"/>
            <person name="Mondo S.J."/>
            <person name="Chang Y."/>
            <person name="Wang Y."/>
            <person name="Ahrendt S."/>
            <person name="Andreopoulos W."/>
            <person name="Barry K."/>
            <person name="Beard J."/>
            <person name="Benny G.L."/>
            <person name="Blankenship S."/>
            <person name="Bonito G."/>
            <person name="Cuomo C."/>
            <person name="Desiro A."/>
            <person name="Gervers K.A."/>
            <person name="Hundley H."/>
            <person name="Kuo A."/>
            <person name="LaButti K."/>
            <person name="Lang B.F."/>
            <person name="Lipzen A."/>
            <person name="O'Donnell K."/>
            <person name="Pangilinan J."/>
            <person name="Reynolds N."/>
            <person name="Sandor L."/>
            <person name="Smith M.W."/>
            <person name="Tsang A."/>
            <person name="Grigoriev I.V."/>
            <person name="Stajich J.E."/>
            <person name="Spatafora J.W."/>
        </authorList>
    </citation>
    <scope>NUCLEOTIDE SEQUENCE</scope>
    <source>
        <strain evidence="18">RSA 2281</strain>
    </source>
</reference>
<dbReference type="SUPFAM" id="SSF82919">
    <property type="entry name" value="Zn-finger domain of Sec23/24"/>
    <property type="match status" value="1"/>
</dbReference>
<feature type="region of interest" description="Disordered" evidence="12">
    <location>
        <begin position="1"/>
        <end position="80"/>
    </location>
</feature>
<dbReference type="InterPro" id="IPR029006">
    <property type="entry name" value="ADF-H/Gelsolin-like_dom_sf"/>
</dbReference>
<evidence type="ECO:0000256" key="3">
    <source>
        <dbReference type="ARBA" id="ARBA00004586"/>
    </source>
</evidence>
<name>A0AAD5P8H5_9FUNG</name>
<feature type="compositionally biased region" description="Polar residues" evidence="12">
    <location>
        <begin position="1"/>
        <end position="19"/>
    </location>
</feature>
<dbReference type="SUPFAM" id="SSF81995">
    <property type="entry name" value="beta-sandwich domain of Sec23/24"/>
    <property type="match status" value="1"/>
</dbReference>
<feature type="compositionally biased region" description="Low complexity" evidence="12">
    <location>
        <begin position="105"/>
        <end position="120"/>
    </location>
</feature>
<keyword evidence="8" id="KW-0931">ER-Golgi transport</keyword>
<feature type="domain" description="Zinc finger Sec23/Sec24-type" evidence="14">
    <location>
        <begin position="257"/>
        <end position="293"/>
    </location>
</feature>
<evidence type="ECO:0000313" key="18">
    <source>
        <dbReference type="EMBL" id="KAI9248039.1"/>
    </source>
</evidence>
<evidence type="ECO:0000256" key="2">
    <source>
        <dbReference type="ARBA" id="ARBA00004496"/>
    </source>
</evidence>
<dbReference type="Pfam" id="PF08033">
    <property type="entry name" value="Sec23_BS"/>
    <property type="match status" value="1"/>
</dbReference>
<dbReference type="InterPro" id="IPR012990">
    <property type="entry name" value="Beta-sandwich_Sec23_24"/>
</dbReference>
<dbReference type="GO" id="GO:0030127">
    <property type="term" value="C:COPII vesicle coat"/>
    <property type="evidence" value="ECO:0007669"/>
    <property type="project" value="InterPro"/>
</dbReference>
<dbReference type="InterPro" id="IPR050550">
    <property type="entry name" value="SEC23_SEC24_subfamily"/>
</dbReference>
<dbReference type="InterPro" id="IPR036174">
    <property type="entry name" value="Znf_Sec23_Sec24_sf"/>
</dbReference>
<dbReference type="GO" id="GO:0000139">
    <property type="term" value="C:Golgi membrane"/>
    <property type="evidence" value="ECO:0007669"/>
    <property type="project" value="UniProtKB-SubCell"/>
</dbReference>
<dbReference type="Gene3D" id="2.60.40.1670">
    <property type="entry name" value="beta-sandwich domain of Sec23/24"/>
    <property type="match status" value="1"/>
</dbReference>
<evidence type="ECO:0000256" key="8">
    <source>
        <dbReference type="ARBA" id="ARBA00022892"/>
    </source>
</evidence>
<evidence type="ECO:0000256" key="4">
    <source>
        <dbReference type="ARBA" id="ARBA00008334"/>
    </source>
</evidence>
<accession>A0AAD5P8H5</accession>
<evidence type="ECO:0000259" key="16">
    <source>
        <dbReference type="Pfam" id="PF04815"/>
    </source>
</evidence>
<evidence type="ECO:0000256" key="7">
    <source>
        <dbReference type="ARBA" id="ARBA00022824"/>
    </source>
</evidence>
<protein>
    <submittedName>
        <fullName evidence="18">Sec23/Sec24 trunk domain-containing protein</fullName>
    </submittedName>
</protein>
<dbReference type="Pfam" id="PF04815">
    <property type="entry name" value="Sec23_helical"/>
    <property type="match status" value="1"/>
</dbReference>
<feature type="domain" description="Gelsolin-like" evidence="13">
    <location>
        <begin position="795"/>
        <end position="830"/>
    </location>
</feature>
<dbReference type="Pfam" id="PF00626">
    <property type="entry name" value="Gelsolin"/>
    <property type="match status" value="1"/>
</dbReference>
<evidence type="ECO:0000259" key="17">
    <source>
        <dbReference type="Pfam" id="PF08033"/>
    </source>
</evidence>
<feature type="region of interest" description="Disordered" evidence="12">
    <location>
        <begin position="94"/>
        <end position="148"/>
    </location>
</feature>
<keyword evidence="6" id="KW-0963">Cytoplasm</keyword>
<keyword evidence="19" id="KW-1185">Reference proteome</keyword>
<dbReference type="Pfam" id="PF04810">
    <property type="entry name" value="zf-Sec23_Sec24"/>
    <property type="match status" value="1"/>
</dbReference>
<gene>
    <name evidence="18" type="ORF">BDA99DRAFT_525608</name>
</gene>
<dbReference type="InterPro" id="IPR036175">
    <property type="entry name" value="Sec23/24_helical_dom_sf"/>
</dbReference>
<keyword evidence="10" id="KW-0333">Golgi apparatus</keyword>
<dbReference type="SUPFAM" id="SSF81811">
    <property type="entry name" value="Helical domain of Sec23/24"/>
    <property type="match status" value="1"/>
</dbReference>
<dbReference type="InterPro" id="IPR006896">
    <property type="entry name" value="Sec23/24_trunk_dom"/>
</dbReference>
<dbReference type="InterPro" id="IPR006900">
    <property type="entry name" value="Sec23/24_helical_dom"/>
</dbReference>
<evidence type="ECO:0000256" key="6">
    <source>
        <dbReference type="ARBA" id="ARBA00022490"/>
    </source>
</evidence>
<evidence type="ECO:0000256" key="12">
    <source>
        <dbReference type="SAM" id="MobiDB-lite"/>
    </source>
</evidence>
<keyword evidence="9" id="KW-0653">Protein transport</keyword>
<dbReference type="InterPro" id="IPR007123">
    <property type="entry name" value="Gelsolin-like_dom"/>
</dbReference>
<dbReference type="Gene3D" id="3.40.50.410">
    <property type="entry name" value="von Willebrand factor, type A domain"/>
    <property type="match status" value="1"/>
</dbReference>
<dbReference type="InterPro" id="IPR036465">
    <property type="entry name" value="vWFA_dom_sf"/>
</dbReference>
<dbReference type="Gene3D" id="1.20.120.730">
    <property type="entry name" value="Sec23/Sec24 helical domain"/>
    <property type="match status" value="1"/>
</dbReference>
<dbReference type="PANTHER" id="PTHR13803">
    <property type="entry name" value="SEC24-RELATED PROTEIN"/>
    <property type="match status" value="1"/>
</dbReference>
<proteinExistence type="inferred from homology"/>
<dbReference type="InterPro" id="IPR036180">
    <property type="entry name" value="Gelsolin-like_dom_sf"/>
</dbReference>
<dbReference type="Pfam" id="PF04811">
    <property type="entry name" value="Sec23_trunk"/>
    <property type="match status" value="1"/>
</dbReference>
<dbReference type="GO" id="GO:0005789">
    <property type="term" value="C:endoplasmic reticulum membrane"/>
    <property type="evidence" value="ECO:0007669"/>
    <property type="project" value="UniProtKB-SubCell"/>
</dbReference>
<evidence type="ECO:0000259" key="13">
    <source>
        <dbReference type="Pfam" id="PF00626"/>
    </source>
</evidence>
<dbReference type="Gene3D" id="3.40.20.10">
    <property type="entry name" value="Severin"/>
    <property type="match status" value="1"/>
</dbReference>
<comment type="similarity">
    <text evidence="4">Belongs to the SEC23/SEC24 family. SEC24 subfamily.</text>
</comment>
<dbReference type="GO" id="GO:0090110">
    <property type="term" value="P:COPII-coated vesicle cargo loading"/>
    <property type="evidence" value="ECO:0007669"/>
    <property type="project" value="TreeGrafter"/>
</dbReference>
<dbReference type="GO" id="GO:0070971">
    <property type="term" value="C:endoplasmic reticulum exit site"/>
    <property type="evidence" value="ECO:0007669"/>
    <property type="project" value="TreeGrafter"/>
</dbReference>
<feature type="compositionally biased region" description="Polar residues" evidence="12">
    <location>
        <begin position="35"/>
        <end position="45"/>
    </location>
</feature>
<comment type="caution">
    <text evidence="18">The sequence shown here is derived from an EMBL/GenBank/DDBJ whole genome shotgun (WGS) entry which is preliminary data.</text>
</comment>
<feature type="domain" description="Sec23/Sec24 trunk" evidence="15">
    <location>
        <begin position="330"/>
        <end position="564"/>
    </location>
</feature>
<evidence type="ECO:0000259" key="15">
    <source>
        <dbReference type="Pfam" id="PF04811"/>
    </source>
</evidence>
<comment type="subcellular location">
    <subcellularLocation>
        <location evidence="2">Cytoplasm</location>
    </subcellularLocation>
    <subcellularLocation>
        <location evidence="3">Endoplasmic reticulum membrane</location>
    </subcellularLocation>
    <subcellularLocation>
        <location evidence="1">Golgi apparatus membrane</location>
    </subcellularLocation>
</comment>
<keyword evidence="5" id="KW-0813">Transport</keyword>